<comment type="caution">
    <text evidence="7">The sequence shown here is derived from an EMBL/GenBank/DDBJ whole genome shotgun (WGS) entry which is preliminary data.</text>
</comment>
<organism evidence="7 8">
    <name type="scientific">Pichia kudriavzevii</name>
    <name type="common">Yeast</name>
    <name type="synonym">Issatchenkia orientalis</name>
    <dbReference type="NCBI Taxonomy" id="4909"/>
    <lineage>
        <taxon>Eukaryota</taxon>
        <taxon>Fungi</taxon>
        <taxon>Dikarya</taxon>
        <taxon>Ascomycota</taxon>
        <taxon>Saccharomycotina</taxon>
        <taxon>Pichiomycetes</taxon>
        <taxon>Pichiales</taxon>
        <taxon>Pichiaceae</taxon>
        <taxon>Pichia</taxon>
    </lineage>
</organism>
<evidence type="ECO:0000256" key="5">
    <source>
        <dbReference type="ARBA" id="ARBA00023242"/>
    </source>
</evidence>
<feature type="non-terminal residue" evidence="7">
    <location>
        <position position="443"/>
    </location>
</feature>
<protein>
    <submittedName>
        <fullName evidence="7">Uncharacterized protein</fullName>
    </submittedName>
</protein>
<evidence type="ECO:0000313" key="8">
    <source>
        <dbReference type="Proteomes" id="UP000029867"/>
    </source>
</evidence>
<feature type="compositionally biased region" description="Polar residues" evidence="6">
    <location>
        <begin position="397"/>
        <end position="410"/>
    </location>
</feature>
<keyword evidence="5" id="KW-0539">Nucleus</keyword>
<dbReference type="GO" id="GO:0006338">
    <property type="term" value="P:chromatin remodeling"/>
    <property type="evidence" value="ECO:0007669"/>
    <property type="project" value="InterPro"/>
</dbReference>
<dbReference type="VEuPathDB" id="FungiDB:C5L36_0C10590"/>
<dbReference type="EMBL" id="JQFK01000566">
    <property type="protein sequence ID" value="KGK35521.1"/>
    <property type="molecule type" value="Genomic_DNA"/>
</dbReference>
<evidence type="ECO:0000256" key="6">
    <source>
        <dbReference type="SAM" id="MobiDB-lite"/>
    </source>
</evidence>
<dbReference type="InterPro" id="IPR006939">
    <property type="entry name" value="SNF5"/>
</dbReference>
<evidence type="ECO:0000256" key="4">
    <source>
        <dbReference type="ARBA" id="ARBA00023163"/>
    </source>
</evidence>
<keyword evidence="4" id="KW-0804">Transcription</keyword>
<reference evidence="8" key="1">
    <citation type="journal article" date="2014" name="Microb. Cell Fact.">
        <title>Exploiting Issatchenkia orientalis SD108 for succinic acid production.</title>
        <authorList>
            <person name="Xiao H."/>
            <person name="Shao Z."/>
            <person name="Jiang Y."/>
            <person name="Dole S."/>
            <person name="Zhao H."/>
        </authorList>
    </citation>
    <scope>NUCLEOTIDE SEQUENCE [LARGE SCALE GENOMIC DNA]</scope>
    <source>
        <strain evidence="8">SD108</strain>
    </source>
</reference>
<keyword evidence="3" id="KW-0805">Transcription regulation</keyword>
<gene>
    <name evidence="7" type="ORF">JL09_g5329</name>
</gene>
<dbReference type="eggNOG" id="KOG1649">
    <property type="taxonomic scope" value="Eukaryota"/>
</dbReference>
<sequence>MQSMKLAPEQNGLTNYMWGDGYSGYGNGFTDDRINFIFPQNSKVPYLNEPLGEANDRIITEQPNYVPIRLEFDVDRDGFKLNDTFVWNANEDDDTLNTFVNELIRDYRIDRTVGNIHQKIVESVKDQISDVHPLVVNPALDLRFPINLDITIANNQLVDRFDWDLMNEENDPEDFAETLCAEFSLPGEFKTAIAHSIREQSQIYIKSLFMIGYKFDGSNIVSEDLKEYLRSGIEANSVIMPRYLLSDFTPYITELSIDNFERIIKERERESRRKKRGATRTGRRGGFVLPDLTSMPKTFRTPLPTGIFPGGVTINDDGERPVSEFINMPIEIGIPKEQIAKIRENDEHNKRIMKVIRRQQQKTREWIVHVRSRRMRGETLTSTVRIVDLPESGKPDISSNADVGTVSPESNPDGHSISSGAVKTEVSESLAMSSPNPKILGVV</sequence>
<evidence type="ECO:0000256" key="3">
    <source>
        <dbReference type="ARBA" id="ARBA00023015"/>
    </source>
</evidence>
<evidence type="ECO:0000313" key="7">
    <source>
        <dbReference type="EMBL" id="KGK35521.1"/>
    </source>
</evidence>
<dbReference type="Proteomes" id="UP000029867">
    <property type="component" value="Unassembled WGS sequence"/>
</dbReference>
<comment type="similarity">
    <text evidence="2">Belongs to the SNF5 family.</text>
</comment>
<evidence type="ECO:0000256" key="2">
    <source>
        <dbReference type="ARBA" id="ARBA00010239"/>
    </source>
</evidence>
<feature type="region of interest" description="Disordered" evidence="6">
    <location>
        <begin position="390"/>
        <end position="443"/>
    </location>
</feature>
<dbReference type="Pfam" id="PF04855">
    <property type="entry name" value="SNF5"/>
    <property type="match status" value="1"/>
</dbReference>
<comment type="subcellular location">
    <subcellularLocation>
        <location evidence="1">Nucleus</location>
    </subcellularLocation>
</comment>
<proteinExistence type="inferred from homology"/>
<accession>A0A099NUF5</accession>
<name>A0A099NUF5_PICKU</name>
<dbReference type="AlphaFoldDB" id="A0A099NUF5"/>
<dbReference type="GO" id="GO:0000228">
    <property type="term" value="C:nuclear chromosome"/>
    <property type="evidence" value="ECO:0007669"/>
    <property type="project" value="InterPro"/>
</dbReference>
<evidence type="ECO:0000256" key="1">
    <source>
        <dbReference type="ARBA" id="ARBA00004123"/>
    </source>
</evidence>
<dbReference type="PANTHER" id="PTHR10019">
    <property type="entry name" value="SNF5"/>
    <property type="match status" value="1"/>
</dbReference>
<dbReference type="HOGENOM" id="CLU_619048_0_0_1"/>